<evidence type="ECO:0000259" key="6">
    <source>
        <dbReference type="Pfam" id="PF00151"/>
    </source>
</evidence>
<protein>
    <recommendedName>
        <fullName evidence="6">Lipase domain-containing protein</fullName>
    </recommendedName>
</protein>
<dbReference type="GO" id="GO:0005615">
    <property type="term" value="C:extracellular space"/>
    <property type="evidence" value="ECO:0007669"/>
    <property type="project" value="TreeGrafter"/>
</dbReference>
<reference evidence="8" key="1">
    <citation type="submission" date="2013-03" db="EMBL/GenBank/DDBJ databases">
        <title>The Genome Sequence of Anopheles epiroticus epiroticus2.</title>
        <authorList>
            <consortium name="The Broad Institute Genomics Platform"/>
            <person name="Neafsey D.E."/>
            <person name="Howell P."/>
            <person name="Walker B."/>
            <person name="Young S.K."/>
            <person name="Zeng Q."/>
            <person name="Gargeya S."/>
            <person name="Fitzgerald M."/>
            <person name="Haas B."/>
            <person name="Abouelleil A."/>
            <person name="Allen A.W."/>
            <person name="Alvarado L."/>
            <person name="Arachchi H.M."/>
            <person name="Berlin A.M."/>
            <person name="Chapman S.B."/>
            <person name="Gainer-Dewar J."/>
            <person name="Goldberg J."/>
            <person name="Griggs A."/>
            <person name="Gujja S."/>
            <person name="Hansen M."/>
            <person name="Howarth C."/>
            <person name="Imamovic A."/>
            <person name="Ireland A."/>
            <person name="Larimer J."/>
            <person name="McCowan C."/>
            <person name="Murphy C."/>
            <person name="Pearson M."/>
            <person name="Poon T.W."/>
            <person name="Priest M."/>
            <person name="Roberts A."/>
            <person name="Saif S."/>
            <person name="Shea T."/>
            <person name="Sisk P."/>
            <person name="Sykes S."/>
            <person name="Wortman J."/>
            <person name="Nusbaum C."/>
            <person name="Birren B."/>
        </authorList>
    </citation>
    <scope>NUCLEOTIDE SEQUENCE [LARGE SCALE GENOMIC DNA]</scope>
    <source>
        <strain evidence="8">Epiroticus2</strain>
    </source>
</reference>
<organism evidence="7 8">
    <name type="scientific">Anopheles epiroticus</name>
    <dbReference type="NCBI Taxonomy" id="199890"/>
    <lineage>
        <taxon>Eukaryota</taxon>
        <taxon>Metazoa</taxon>
        <taxon>Ecdysozoa</taxon>
        <taxon>Arthropoda</taxon>
        <taxon>Hexapoda</taxon>
        <taxon>Insecta</taxon>
        <taxon>Pterygota</taxon>
        <taxon>Neoptera</taxon>
        <taxon>Endopterygota</taxon>
        <taxon>Diptera</taxon>
        <taxon>Nematocera</taxon>
        <taxon>Culicoidea</taxon>
        <taxon>Culicidae</taxon>
        <taxon>Anophelinae</taxon>
        <taxon>Anopheles</taxon>
    </lineage>
</organism>
<dbReference type="EnsemblMetazoa" id="AEPI004540-RA">
    <property type="protein sequence ID" value="AEPI004540-PA"/>
    <property type="gene ID" value="AEPI004540"/>
</dbReference>
<keyword evidence="3" id="KW-0964">Secreted</keyword>
<dbReference type="Proteomes" id="UP000075885">
    <property type="component" value="Unassembled WGS sequence"/>
</dbReference>
<feature type="signal peptide" evidence="5">
    <location>
        <begin position="1"/>
        <end position="19"/>
    </location>
</feature>
<dbReference type="STRING" id="199890.A0A182PC85"/>
<keyword evidence="5" id="KW-0732">Signal</keyword>
<evidence type="ECO:0000256" key="5">
    <source>
        <dbReference type="SAM" id="SignalP"/>
    </source>
</evidence>
<comment type="similarity">
    <text evidence="2 4">Belongs to the AB hydrolase superfamily. Lipase family.</text>
</comment>
<dbReference type="VEuPathDB" id="VectorBase:AEPI004540"/>
<dbReference type="InterPro" id="IPR029058">
    <property type="entry name" value="AB_hydrolase_fold"/>
</dbReference>
<comment type="subcellular location">
    <subcellularLocation>
        <location evidence="1">Secreted</location>
    </subcellularLocation>
</comment>
<dbReference type="PANTHER" id="PTHR11610:SF150">
    <property type="entry name" value="FI01825P-RELATED"/>
    <property type="match status" value="1"/>
</dbReference>
<evidence type="ECO:0000256" key="1">
    <source>
        <dbReference type="ARBA" id="ARBA00004613"/>
    </source>
</evidence>
<dbReference type="Gene3D" id="3.40.50.1820">
    <property type="entry name" value="alpha/beta hydrolase"/>
    <property type="match status" value="1"/>
</dbReference>
<name>A0A182PC85_9DIPT</name>
<feature type="chain" id="PRO_5008131115" description="Lipase domain-containing protein" evidence="5">
    <location>
        <begin position="20"/>
        <end position="332"/>
    </location>
</feature>
<dbReference type="CDD" id="cd00707">
    <property type="entry name" value="Pancreat_lipase_like"/>
    <property type="match status" value="1"/>
</dbReference>
<keyword evidence="8" id="KW-1185">Reference proteome</keyword>
<dbReference type="SUPFAM" id="SSF53474">
    <property type="entry name" value="alpha/beta-Hydrolases"/>
    <property type="match status" value="1"/>
</dbReference>
<dbReference type="GO" id="GO:0017171">
    <property type="term" value="F:serine hydrolase activity"/>
    <property type="evidence" value="ECO:0007669"/>
    <property type="project" value="TreeGrafter"/>
</dbReference>
<dbReference type="PRINTS" id="PR00821">
    <property type="entry name" value="TAGLIPASE"/>
</dbReference>
<evidence type="ECO:0000313" key="8">
    <source>
        <dbReference type="Proteomes" id="UP000075885"/>
    </source>
</evidence>
<accession>A0A182PC85</accession>
<evidence type="ECO:0000256" key="4">
    <source>
        <dbReference type="RuleBase" id="RU004262"/>
    </source>
</evidence>
<evidence type="ECO:0000313" key="7">
    <source>
        <dbReference type="EnsemblMetazoa" id="AEPI004540-PA"/>
    </source>
</evidence>
<dbReference type="PANTHER" id="PTHR11610">
    <property type="entry name" value="LIPASE"/>
    <property type="match status" value="1"/>
</dbReference>
<evidence type="ECO:0000256" key="3">
    <source>
        <dbReference type="ARBA" id="ARBA00022525"/>
    </source>
</evidence>
<dbReference type="AlphaFoldDB" id="A0A182PC85"/>
<dbReference type="GO" id="GO:0016042">
    <property type="term" value="P:lipid catabolic process"/>
    <property type="evidence" value="ECO:0007669"/>
    <property type="project" value="TreeGrafter"/>
</dbReference>
<sequence>MKSCIVPLTLLLVTRAVSGEPRCSAGRVAVPKDTESFECITVEELQHQKLFLEGTRRFEAESATRFLLWTQSSGANEVEELRLNDLAALQNSTFDIRSPTRILIHGWLNDWKSAAVRGLAQAYVAKGAYNVIGIDWSAGASTIVYLAARLRVGAVADAVAKQIELLLRAGQHPSQIVLVGHSLGAHIAGLAGKHFQAERKLAAVIALDPAGPLFGADKPLERVDAQDAMYVEVIHTNKGLLGHRDALGQADFYPNGGRSQPGCLTNTCSHHQAVEYFRRTLTGSRVPLYTGRRCEAANVNDGCDGALAVMGGDLNDIFKTKMSGLFYLTIGK</sequence>
<dbReference type="InterPro" id="IPR000734">
    <property type="entry name" value="TAG_lipase"/>
</dbReference>
<evidence type="ECO:0000256" key="2">
    <source>
        <dbReference type="ARBA" id="ARBA00010701"/>
    </source>
</evidence>
<dbReference type="InterPro" id="IPR013818">
    <property type="entry name" value="Lipase"/>
</dbReference>
<feature type="domain" description="Lipase" evidence="6">
    <location>
        <begin position="57"/>
        <end position="273"/>
    </location>
</feature>
<dbReference type="Pfam" id="PF00151">
    <property type="entry name" value="Lipase"/>
    <property type="match status" value="1"/>
</dbReference>
<proteinExistence type="inferred from homology"/>
<dbReference type="InterPro" id="IPR033906">
    <property type="entry name" value="Lipase_N"/>
</dbReference>
<reference evidence="7" key="2">
    <citation type="submission" date="2020-05" db="UniProtKB">
        <authorList>
            <consortium name="EnsemblMetazoa"/>
        </authorList>
    </citation>
    <scope>IDENTIFICATION</scope>
    <source>
        <strain evidence="7">Epiroticus2</strain>
    </source>
</reference>
<dbReference type="GO" id="GO:0016298">
    <property type="term" value="F:lipase activity"/>
    <property type="evidence" value="ECO:0007669"/>
    <property type="project" value="InterPro"/>
</dbReference>